<dbReference type="Proteomes" id="UP000005938">
    <property type="component" value="Unassembled WGS sequence"/>
</dbReference>
<dbReference type="InterPro" id="IPR000801">
    <property type="entry name" value="Esterase-like"/>
</dbReference>
<evidence type="ECO:0008006" key="3">
    <source>
        <dbReference type="Google" id="ProtNLM"/>
    </source>
</evidence>
<dbReference type="eggNOG" id="COG2819">
    <property type="taxonomic scope" value="Bacteria"/>
</dbReference>
<sequence length="265" mass="30429">MKYFNTILLLFSCWYTGNCQEVRSSLVTSVELDAYQLGAVRKIWVYLPVDYEKSRRKFPVIYMHDAQNLFDSKTSFSGEWGVDETMNTLAIKAIVVGIEHGNDKRMEELTPFPNENYGGGNADAYLNFLVTVVKPYVDGEYRTKSSAEHTTILGSSLGGLLSLYALAKHPETFGKAGVFSPSFWFSDSIYTYMDNAKLNQKAKIYMMCGDDEADFMVKDLYTMDKLLREKVRKNTQLHTEVIKGGKHNERLWREQLPKALLWLMR</sequence>
<comment type="caution">
    <text evidence="1">The sequence shown here is derived from an EMBL/GenBank/DDBJ whole genome shotgun (WGS) entry which is preliminary data.</text>
</comment>
<organism evidence="1 2">
    <name type="scientific">Imtechella halotolerans K1</name>
    <dbReference type="NCBI Taxonomy" id="946077"/>
    <lineage>
        <taxon>Bacteria</taxon>
        <taxon>Pseudomonadati</taxon>
        <taxon>Bacteroidota</taxon>
        <taxon>Flavobacteriia</taxon>
        <taxon>Flavobacteriales</taxon>
        <taxon>Flavobacteriaceae</taxon>
        <taxon>Imtechella</taxon>
    </lineage>
</organism>
<accession>I0WFE2</accession>
<dbReference type="PATRIC" id="fig|946077.3.peg.1461"/>
<dbReference type="PANTHER" id="PTHR48098:SF6">
    <property type="entry name" value="FERRI-BACILLIBACTIN ESTERASE BESA"/>
    <property type="match status" value="1"/>
</dbReference>
<name>I0WFE2_9FLAO</name>
<dbReference type="STRING" id="946077.W5A_07227"/>
<evidence type="ECO:0000313" key="2">
    <source>
        <dbReference type="Proteomes" id="UP000005938"/>
    </source>
</evidence>
<evidence type="ECO:0000313" key="1">
    <source>
        <dbReference type="EMBL" id="EID75108.1"/>
    </source>
</evidence>
<protein>
    <recommendedName>
        <fullName evidence="3">Esterase</fullName>
    </recommendedName>
</protein>
<dbReference type="OrthoDB" id="9784036at2"/>
<dbReference type="EMBL" id="AJJU01000007">
    <property type="protein sequence ID" value="EID75108.1"/>
    <property type="molecule type" value="Genomic_DNA"/>
</dbReference>
<dbReference type="Gene3D" id="3.40.50.1820">
    <property type="entry name" value="alpha/beta hydrolase"/>
    <property type="match status" value="1"/>
</dbReference>
<reference evidence="1 2" key="1">
    <citation type="journal article" date="2012" name="J. Bacteriol.">
        <title>Genome Sequence of the Halotolerant Bacterium Imtechella halotolerans K1T.</title>
        <authorList>
            <person name="Kumar S."/>
            <person name="Vikram S."/>
            <person name="Subramanian S."/>
            <person name="Raghava G.P."/>
            <person name="Pinnaka A.K."/>
        </authorList>
    </citation>
    <scope>NUCLEOTIDE SEQUENCE [LARGE SCALE GENOMIC DNA]</scope>
    <source>
        <strain evidence="1 2">K1</strain>
    </source>
</reference>
<gene>
    <name evidence="1" type="ORF">W5A_07227</name>
</gene>
<dbReference type="InterPro" id="IPR029058">
    <property type="entry name" value="AB_hydrolase_fold"/>
</dbReference>
<dbReference type="InterPro" id="IPR050583">
    <property type="entry name" value="Mycobacterial_A85_antigen"/>
</dbReference>
<dbReference type="Pfam" id="PF00756">
    <property type="entry name" value="Esterase"/>
    <property type="match status" value="1"/>
</dbReference>
<proteinExistence type="predicted"/>
<dbReference type="PANTHER" id="PTHR48098">
    <property type="entry name" value="ENTEROCHELIN ESTERASE-RELATED"/>
    <property type="match status" value="1"/>
</dbReference>
<dbReference type="AlphaFoldDB" id="I0WFE2"/>
<keyword evidence="2" id="KW-1185">Reference proteome</keyword>
<dbReference type="RefSeq" id="WP_008238935.1">
    <property type="nucleotide sequence ID" value="NZ_AJJU01000007.1"/>
</dbReference>
<dbReference type="SUPFAM" id="SSF53474">
    <property type="entry name" value="alpha/beta-Hydrolases"/>
    <property type="match status" value="1"/>
</dbReference>